<dbReference type="RefSeq" id="XP_050467269.1">
    <property type="nucleotide sequence ID" value="XM_050611220.1"/>
</dbReference>
<dbReference type="VEuPathDB" id="FungiDB:AN11595"/>
<sequence>MGNTSDSSSAGGYTGRRHADYWKLPCTRNGIDEFLSRDELPMRGLLQDSSQSPPGLWTAGDYLVL</sequence>
<accession>C8V6Z1</accession>
<dbReference type="AlphaFoldDB" id="C8V6Z1"/>
<dbReference type="KEGG" id="ani:ANIA_11595"/>
<protein>
    <submittedName>
        <fullName evidence="1">Uncharacterized protein</fullName>
    </submittedName>
</protein>
<dbReference type="GeneID" id="74897157"/>
<gene>
    <name evidence="1" type="ORF">ANIA_11595</name>
</gene>
<dbReference type="HOGENOM" id="CLU_2849668_0_0_1"/>
<dbReference type="InParanoid" id="C8V6Z1"/>
<organism evidence="1 2">
    <name type="scientific">Emericella nidulans (strain FGSC A4 / ATCC 38163 / CBS 112.46 / NRRL 194 / M139)</name>
    <name type="common">Aspergillus nidulans</name>
    <dbReference type="NCBI Taxonomy" id="227321"/>
    <lineage>
        <taxon>Eukaryota</taxon>
        <taxon>Fungi</taxon>
        <taxon>Dikarya</taxon>
        <taxon>Ascomycota</taxon>
        <taxon>Pezizomycotina</taxon>
        <taxon>Eurotiomycetes</taxon>
        <taxon>Eurotiomycetidae</taxon>
        <taxon>Eurotiales</taxon>
        <taxon>Aspergillaceae</taxon>
        <taxon>Aspergillus</taxon>
        <taxon>Aspergillus subgen. Nidulantes</taxon>
    </lineage>
</organism>
<evidence type="ECO:0000313" key="1">
    <source>
        <dbReference type="EMBL" id="CBF74043.1"/>
    </source>
</evidence>
<dbReference type="Proteomes" id="UP000000560">
    <property type="component" value="Chromosome II"/>
</dbReference>
<keyword evidence="2" id="KW-1185">Reference proteome</keyword>
<proteinExistence type="predicted"/>
<dbReference type="EMBL" id="BN001302">
    <property type="protein sequence ID" value="CBF74043.1"/>
    <property type="molecule type" value="Genomic_DNA"/>
</dbReference>
<name>C8V6Z1_EMENI</name>
<evidence type="ECO:0000313" key="2">
    <source>
        <dbReference type="Proteomes" id="UP000000560"/>
    </source>
</evidence>
<reference evidence="2" key="1">
    <citation type="journal article" date="2005" name="Nature">
        <title>Sequencing of Aspergillus nidulans and comparative analysis with A. fumigatus and A. oryzae.</title>
        <authorList>
            <person name="Galagan J.E."/>
            <person name="Calvo S.E."/>
            <person name="Cuomo C."/>
            <person name="Ma L.J."/>
            <person name="Wortman J.R."/>
            <person name="Batzoglou S."/>
            <person name="Lee S.I."/>
            <person name="Basturkmen M."/>
            <person name="Spevak C.C."/>
            <person name="Clutterbuck J."/>
            <person name="Kapitonov V."/>
            <person name="Jurka J."/>
            <person name="Scazzocchio C."/>
            <person name="Farman M."/>
            <person name="Butler J."/>
            <person name="Purcell S."/>
            <person name="Harris S."/>
            <person name="Braus G.H."/>
            <person name="Draht O."/>
            <person name="Busch S."/>
            <person name="D'Enfert C."/>
            <person name="Bouchier C."/>
            <person name="Goldman G.H."/>
            <person name="Bell-Pedersen D."/>
            <person name="Griffiths-Jones S."/>
            <person name="Doonan J.H."/>
            <person name="Yu J."/>
            <person name="Vienken K."/>
            <person name="Pain A."/>
            <person name="Freitag M."/>
            <person name="Selker E.U."/>
            <person name="Archer D.B."/>
            <person name="Penalva M.A."/>
            <person name="Oakley B.R."/>
            <person name="Momany M."/>
            <person name="Tanaka T."/>
            <person name="Kumagai T."/>
            <person name="Asai K."/>
            <person name="Machida M."/>
            <person name="Nierman W.C."/>
            <person name="Denning D.W."/>
            <person name="Caddick M."/>
            <person name="Hynes M."/>
            <person name="Paoletti M."/>
            <person name="Fischer R."/>
            <person name="Miller B."/>
            <person name="Dyer P."/>
            <person name="Sachs M.S."/>
            <person name="Osmani S.A."/>
            <person name="Birren B.W."/>
        </authorList>
    </citation>
    <scope>NUCLEOTIDE SEQUENCE [LARGE SCALE GENOMIC DNA]</scope>
    <source>
        <strain evidence="2">FGSC A4 / ATCC 38163 / CBS 112.46 / NRRL 194 / M139</strain>
    </source>
</reference>
<reference evidence="2" key="2">
    <citation type="journal article" date="2009" name="Fungal Genet. Biol.">
        <title>The 2008 update of the Aspergillus nidulans genome annotation: a community effort.</title>
        <authorList>
            <person name="Wortman J.R."/>
            <person name="Gilsenan J.M."/>
            <person name="Joardar V."/>
            <person name="Deegan J."/>
            <person name="Clutterbuck J."/>
            <person name="Andersen M.R."/>
            <person name="Archer D."/>
            <person name="Bencina M."/>
            <person name="Braus G."/>
            <person name="Coutinho P."/>
            <person name="von Dohren H."/>
            <person name="Doonan J."/>
            <person name="Driessen A.J."/>
            <person name="Durek P."/>
            <person name="Espeso E."/>
            <person name="Fekete E."/>
            <person name="Flipphi M."/>
            <person name="Estrada C.G."/>
            <person name="Geysens S."/>
            <person name="Goldman G."/>
            <person name="de Groot P.W."/>
            <person name="Hansen K."/>
            <person name="Harris S.D."/>
            <person name="Heinekamp T."/>
            <person name="Helmstaedt K."/>
            <person name="Henrissat B."/>
            <person name="Hofmann G."/>
            <person name="Homan T."/>
            <person name="Horio T."/>
            <person name="Horiuchi H."/>
            <person name="James S."/>
            <person name="Jones M."/>
            <person name="Karaffa L."/>
            <person name="Karanyi Z."/>
            <person name="Kato M."/>
            <person name="Keller N."/>
            <person name="Kelly D.E."/>
            <person name="Kiel J.A."/>
            <person name="Kim J.M."/>
            <person name="van der Klei I.J."/>
            <person name="Klis F.M."/>
            <person name="Kovalchuk A."/>
            <person name="Krasevec N."/>
            <person name="Kubicek C.P."/>
            <person name="Liu B."/>
            <person name="Maccabe A."/>
            <person name="Meyer V."/>
            <person name="Mirabito P."/>
            <person name="Miskei M."/>
            <person name="Mos M."/>
            <person name="Mullins J."/>
            <person name="Nelson D.R."/>
            <person name="Nielsen J."/>
            <person name="Oakley B.R."/>
            <person name="Osmani S.A."/>
            <person name="Pakula T."/>
            <person name="Paszewski A."/>
            <person name="Paulsen I."/>
            <person name="Pilsyk S."/>
            <person name="Pocsi I."/>
            <person name="Punt P.J."/>
            <person name="Ram A.F."/>
            <person name="Ren Q."/>
            <person name="Robellet X."/>
            <person name="Robson G."/>
            <person name="Seiboth B."/>
            <person name="van Solingen P."/>
            <person name="Specht T."/>
            <person name="Sun J."/>
            <person name="Taheri-Talesh N."/>
            <person name="Takeshita N."/>
            <person name="Ussery D."/>
            <person name="vanKuyk P.A."/>
            <person name="Visser H."/>
            <person name="van de Vondervoort P.J."/>
            <person name="de Vries R.P."/>
            <person name="Walton J."/>
            <person name="Xiang X."/>
            <person name="Xiong Y."/>
            <person name="Zeng A.P."/>
            <person name="Brandt B.W."/>
            <person name="Cornell M.J."/>
            <person name="van den Hondel C.A."/>
            <person name="Visser J."/>
            <person name="Oliver S.G."/>
            <person name="Turner G."/>
        </authorList>
    </citation>
    <scope>GENOME REANNOTATION</scope>
    <source>
        <strain evidence="2">FGSC A4 / ATCC 38163 / CBS 112.46 / NRRL 194 / M139</strain>
    </source>
</reference>